<keyword evidence="2" id="KW-1185">Reference proteome</keyword>
<evidence type="ECO:0008006" key="3">
    <source>
        <dbReference type="Google" id="ProtNLM"/>
    </source>
</evidence>
<sequence length="277" mass="30273">MNNPQCVATNMPAHERKGLAILALTKEAQVTRLSERQGISRQFIYRQKHMAEQAIDQAFATNHTQVMFYLPVTPEWIDQLILSLTLICRSSCRGVKELMQVMLGVSVSEGTVHNRLQCAAAQASAINRAQDLSAIGVGLHDEIFQRSVAVLAGVDAASTYCYLLAAAEQRDSDTWAIHLLDACKQGFNPDHTIADAGQGLRAGQKVALPGTPCHGDVFHIQQQCESLANVLARRAKGAVSRCRALEAQMLQAKEVGCGNTLSRELTLARQAHKKQNF</sequence>
<dbReference type="Proteomes" id="UP000185911">
    <property type="component" value="Unassembled WGS sequence"/>
</dbReference>
<comment type="caution">
    <text evidence="1">The sequence shown here is derived from an EMBL/GenBank/DDBJ whole genome shotgun (WGS) entry which is preliminary data.</text>
</comment>
<organism evidence="1 2">
    <name type="scientific">Rhodoferax antarcticus ANT.BR</name>
    <dbReference type="NCBI Taxonomy" id="1111071"/>
    <lineage>
        <taxon>Bacteria</taxon>
        <taxon>Pseudomonadati</taxon>
        <taxon>Pseudomonadota</taxon>
        <taxon>Betaproteobacteria</taxon>
        <taxon>Burkholderiales</taxon>
        <taxon>Comamonadaceae</taxon>
        <taxon>Rhodoferax</taxon>
    </lineage>
</organism>
<gene>
    <name evidence="1" type="ORF">BLL52_0886</name>
</gene>
<name>A0A1Q8YIR7_9BURK</name>
<proteinExistence type="predicted"/>
<evidence type="ECO:0000313" key="2">
    <source>
        <dbReference type="Proteomes" id="UP000185911"/>
    </source>
</evidence>
<dbReference type="EMBL" id="MSYM01000007">
    <property type="protein sequence ID" value="OLP07790.1"/>
    <property type="molecule type" value="Genomic_DNA"/>
</dbReference>
<reference evidence="1 2" key="1">
    <citation type="submission" date="2017-01" db="EMBL/GenBank/DDBJ databases">
        <title>Genome sequence of Rhodoferax antarcticus ANT.BR, a psychrophilic purple nonsulfur bacterium from an Antarctic microbial mat.</title>
        <authorList>
            <person name="Baker J."/>
            <person name="Riester C."/>
            <person name="Skinner B."/>
            <person name="Newell A."/>
            <person name="Swingley W."/>
            <person name="Madigan M."/>
            <person name="Jung D."/>
            <person name="Asao M."/>
            <person name="Chen M."/>
            <person name="Loughlin P."/>
            <person name="Pan H."/>
            <person name="Lin S."/>
            <person name="Li N."/>
            <person name="Shaw J."/>
            <person name="Prado M."/>
            <person name="Sherman C."/>
            <person name="Li X."/>
            <person name="Tang J."/>
            <person name="Blankenship R."/>
            <person name="Zhao T."/>
            <person name="Touchman J."/>
            <person name="Sattley M."/>
        </authorList>
    </citation>
    <scope>NUCLEOTIDE SEQUENCE [LARGE SCALE GENOMIC DNA]</scope>
    <source>
        <strain evidence="1 2">ANT.BR</strain>
    </source>
</reference>
<dbReference type="AlphaFoldDB" id="A0A1Q8YIR7"/>
<accession>A0A1Q8YIR7</accession>
<protein>
    <recommendedName>
        <fullName evidence="3">Transposase</fullName>
    </recommendedName>
</protein>
<evidence type="ECO:0000313" key="1">
    <source>
        <dbReference type="EMBL" id="OLP07790.1"/>
    </source>
</evidence>